<protein>
    <recommendedName>
        <fullName evidence="3">Reverse transcriptase zinc-binding domain-containing protein</fullName>
    </recommendedName>
</protein>
<reference evidence="1 2" key="1">
    <citation type="submission" date="2024-01" db="EMBL/GenBank/DDBJ databases">
        <title>The genomes of 5 underutilized Papilionoideae crops provide insights into root nodulation and disease resistance.</title>
        <authorList>
            <person name="Yuan L."/>
        </authorList>
    </citation>
    <scope>NUCLEOTIDE SEQUENCE [LARGE SCALE GENOMIC DNA]</scope>
    <source>
        <strain evidence="1">LY-2023</strain>
        <tissue evidence="1">Leaf</tissue>
    </source>
</reference>
<dbReference type="EMBL" id="JAYKXN010000003">
    <property type="protein sequence ID" value="KAK7302607.1"/>
    <property type="molecule type" value="Genomic_DNA"/>
</dbReference>
<organism evidence="1 2">
    <name type="scientific">Clitoria ternatea</name>
    <name type="common">Butterfly pea</name>
    <dbReference type="NCBI Taxonomy" id="43366"/>
    <lineage>
        <taxon>Eukaryota</taxon>
        <taxon>Viridiplantae</taxon>
        <taxon>Streptophyta</taxon>
        <taxon>Embryophyta</taxon>
        <taxon>Tracheophyta</taxon>
        <taxon>Spermatophyta</taxon>
        <taxon>Magnoliopsida</taxon>
        <taxon>eudicotyledons</taxon>
        <taxon>Gunneridae</taxon>
        <taxon>Pentapetalae</taxon>
        <taxon>rosids</taxon>
        <taxon>fabids</taxon>
        <taxon>Fabales</taxon>
        <taxon>Fabaceae</taxon>
        <taxon>Papilionoideae</taxon>
        <taxon>50 kb inversion clade</taxon>
        <taxon>NPAAA clade</taxon>
        <taxon>indigoferoid/millettioid clade</taxon>
        <taxon>Phaseoleae</taxon>
        <taxon>Clitoria</taxon>
    </lineage>
</organism>
<dbReference type="AlphaFoldDB" id="A0AAN9JP21"/>
<name>A0AAN9JP21_CLITE</name>
<evidence type="ECO:0008006" key="3">
    <source>
        <dbReference type="Google" id="ProtNLM"/>
    </source>
</evidence>
<comment type="caution">
    <text evidence="1">The sequence shown here is derived from an EMBL/GenBank/DDBJ whole genome shotgun (WGS) entry which is preliminary data.</text>
</comment>
<sequence length="197" mass="22757">MLLNYSGSGETSKLGWSEQVLNSKYDAPGHSQDVIQVRSARVWTLLKDLEFWSLGNSTSIDCWHDAWISQNLKFTDMVPSIFDETWNNKLPILFLPLIGIRSSLTIPFLLISALFRWSASSDLCGHPEESIIHVLRNCHHATILWSQLIAPNNKMIFFSGDSYQWIISNLLNSFGSYEEYDWQHIWECHFLTVESEE</sequence>
<keyword evidence="2" id="KW-1185">Reference proteome</keyword>
<evidence type="ECO:0000313" key="2">
    <source>
        <dbReference type="Proteomes" id="UP001359559"/>
    </source>
</evidence>
<accession>A0AAN9JP21</accession>
<gene>
    <name evidence="1" type="ORF">RJT34_13499</name>
</gene>
<dbReference type="Proteomes" id="UP001359559">
    <property type="component" value="Unassembled WGS sequence"/>
</dbReference>
<proteinExistence type="predicted"/>
<evidence type="ECO:0000313" key="1">
    <source>
        <dbReference type="EMBL" id="KAK7302607.1"/>
    </source>
</evidence>